<evidence type="ECO:0000256" key="5">
    <source>
        <dbReference type="ARBA" id="ARBA00022853"/>
    </source>
</evidence>
<feature type="compositionally biased region" description="Basic and acidic residues" evidence="8">
    <location>
        <begin position="557"/>
        <end position="569"/>
    </location>
</feature>
<feature type="region of interest" description="Disordered" evidence="8">
    <location>
        <begin position="1105"/>
        <end position="1141"/>
    </location>
</feature>
<keyword evidence="7" id="KW-0694">RNA-binding</keyword>
<keyword evidence="5" id="KW-0156">Chromatin regulator</keyword>
<feature type="compositionally biased region" description="Low complexity" evidence="8">
    <location>
        <begin position="936"/>
        <end position="945"/>
    </location>
</feature>
<evidence type="ECO:0000256" key="2">
    <source>
        <dbReference type="ARBA" id="ARBA00022603"/>
    </source>
</evidence>
<keyword evidence="3" id="KW-0808">Transferase</keyword>
<protein>
    <submittedName>
        <fullName evidence="10">Histone-lysine N-methyltransferase SETD1B-A-like</fullName>
    </submittedName>
</protein>
<dbReference type="GO" id="GO:0032259">
    <property type="term" value="P:methylation"/>
    <property type="evidence" value="ECO:0007669"/>
    <property type="project" value="UniProtKB-KW"/>
</dbReference>
<evidence type="ECO:0000313" key="10">
    <source>
        <dbReference type="EMBL" id="KAG7490234.1"/>
    </source>
</evidence>
<keyword evidence="6" id="KW-0539">Nucleus</keyword>
<feature type="compositionally biased region" description="Low complexity" evidence="8">
    <location>
        <begin position="956"/>
        <end position="973"/>
    </location>
</feature>
<keyword evidence="11" id="KW-1185">Reference proteome</keyword>
<feature type="compositionally biased region" description="Polar residues" evidence="8">
    <location>
        <begin position="478"/>
        <end position="505"/>
    </location>
</feature>
<feature type="compositionally biased region" description="Basic and acidic residues" evidence="8">
    <location>
        <begin position="946"/>
        <end position="955"/>
    </location>
</feature>
<feature type="compositionally biased region" description="Acidic residues" evidence="8">
    <location>
        <begin position="893"/>
        <end position="902"/>
    </location>
</feature>
<feature type="compositionally biased region" description="Polar residues" evidence="8">
    <location>
        <begin position="532"/>
        <end position="542"/>
    </location>
</feature>
<feature type="region of interest" description="Disordered" evidence="8">
    <location>
        <begin position="382"/>
        <end position="409"/>
    </location>
</feature>
<dbReference type="PANTHER" id="PTHR45814">
    <property type="entry name" value="HISTONE-LYSINE N-METHYLTRANSFERASE SETD1"/>
    <property type="match status" value="1"/>
</dbReference>
<feature type="region of interest" description="Disordered" evidence="8">
    <location>
        <begin position="1180"/>
        <end position="1221"/>
    </location>
</feature>
<sequence length="1411" mass="154689">MCSVTVTSGLGDDTVNHSGVLRNVVPTKGETLVQLCFQALTNVMDSDRLSPERETPPHWKSCKLMIDPALTKGLYKVYRYDGHAFNIPVQDLGLFPVDCVRDPRISRLWSKSSKTELSVPKFKVDEWYVGPVLPKEVTFSRLNDNVKEPFLTNMCSKYGNTEEVEIFYNPKNRKHLGLAKVVFDSVRAARDAAQQLHQTSVMGNIIHVEIDPKGENRARYLQLLLRGLYTPWTLPVGSSEQDLQSLVDSLPGGKATQQQGSVCSPTSIATPLSMDTAYSSIWQDTPCSFRLTPRSQGTPLTPCLSATPLSQDSCYSSLQATPVLQGEPSNFTVHKHLRPELCRHKRSRYEHRAAGKVSDTKFLLKHCPAYVLSSQAHASGQQAALWGPGAPSSTDNNTEPTFDCQDSRDSIAAPSDAVPSFDFTAEQQQTPEDRVFCPSVINRSSSSRPEVESLDSRIENLLINSSRSAELSDGEVLSQPTSPCSAQNSPFSDDSLACSPTSCVPPTSDRVHVRLTPSDDEEDETSRAVSFLTRNSQSPTDFNTDDAKGFQSSSHPQENHATAEVEGHLGKRPTPSRDNSSLSHLGPRLPRAVTAGNSHPPVPSFPFPIPPFPPSLPPVPPRLPNGSIPIPPPGWIRPPAYLTGIPIPPPSNPPPPPAFLGPPPPLMVPPSVPPPVPTYHFSMSRPPPPWPAPPFPRFNPFVPPPPRPPPPPPPLHDPHKVTVEKVLEVVTDELKSIIKKDIVRRMIEGVSFRVFEEWWDGQEKKQQMQVPPVKNGVLEQTHKQIHLLGHMSKKPPLPSFKVKRKTASDPASLKDTDGALSSSDVKQAEDTAQPAPEGPKRRHARPHVLDSDDDGEGGGADDSGRGEVTTPGKVDAVVPDSCASPNLSHRDDGEDDDDEDDSIQTQIENEVAQKPREGDAAVASHVPDGSRGGALESVSECSSSGESEHSSDVRSSDSFSSDSFEDSSCSNLSLEDDDDEEDDGSCIVISSEDESMELEPPLHSSAAPLTPGALLDLCLQDVSHTFRRRQHDENRYPSCPHDTRHLQDLMDPQTSRLQDPQPASPLGFTVEPYLDVDLQSPQWTVASPEITESLRPLTPTGCLLDSDPDLLIKSKPTSPAVEEVERPQTPGRGTEAEPGSEDLCEAGEYPPLSPMSGELVHVPSEPPAASYHLYQEVPKTPGREERSGWSQFSSARAPATPGREAALSDVCSPLSSPPPVPSLCSNPYTTAPKTPGRDIVLPRRAAVYRRTARSVASSQVMLSDGGFPMNASSSPRSLSDSSLDAADVLITTRVRTEPLRGLENVLGVLHAENQSSFRRKQWRRLKRTLHRQKSLKRIAGPCRYRGRSRCRERTILHSVWTEGLDEEDARLLRCTYDRLQEHDNGFGWLNDTVWIPHPHILVTKVHYNRTL</sequence>
<evidence type="ECO:0000256" key="8">
    <source>
        <dbReference type="SAM" id="MobiDB-lite"/>
    </source>
</evidence>
<dbReference type="GO" id="GO:0042800">
    <property type="term" value="F:histone H3K4 methyltransferase activity"/>
    <property type="evidence" value="ECO:0007669"/>
    <property type="project" value="InterPro"/>
</dbReference>
<comment type="caution">
    <text evidence="10">The sequence shown here is derived from an EMBL/GenBank/DDBJ whole genome shotgun (WGS) entry which is preliminary data.</text>
</comment>
<evidence type="ECO:0000256" key="7">
    <source>
        <dbReference type="PROSITE-ProRule" id="PRU00176"/>
    </source>
</evidence>
<dbReference type="EMBL" id="JAGKHQ010000017">
    <property type="protein sequence ID" value="KAG7490234.1"/>
    <property type="molecule type" value="Genomic_DNA"/>
</dbReference>
<evidence type="ECO:0000256" key="6">
    <source>
        <dbReference type="ARBA" id="ARBA00023242"/>
    </source>
</evidence>
<dbReference type="InterPro" id="IPR044570">
    <property type="entry name" value="Set1-like"/>
</dbReference>
<keyword evidence="4" id="KW-0949">S-adenosyl-L-methionine</keyword>
<keyword evidence="2" id="KW-0489">Methyltransferase</keyword>
<evidence type="ECO:0000256" key="4">
    <source>
        <dbReference type="ARBA" id="ARBA00022691"/>
    </source>
</evidence>
<accession>A0AAV6QG50</accession>
<dbReference type="InterPro" id="IPR000504">
    <property type="entry name" value="RRM_dom"/>
</dbReference>
<gene>
    <name evidence="10" type="ORF">JOB18_030708</name>
</gene>
<feature type="region of interest" description="Disordered" evidence="8">
    <location>
        <begin position="469"/>
        <end position="600"/>
    </location>
</feature>
<dbReference type="FunFam" id="3.30.70.330:FF:000178">
    <property type="entry name" value="Histone-lysine N-methyltransferase"/>
    <property type="match status" value="1"/>
</dbReference>
<dbReference type="SMART" id="SM00360">
    <property type="entry name" value="RRM"/>
    <property type="match status" value="1"/>
</dbReference>
<dbReference type="PANTHER" id="PTHR45814:SF2">
    <property type="entry name" value="HISTONE-LYSINE N-METHYLTRANSFERASE SETD1"/>
    <property type="match status" value="1"/>
</dbReference>
<feature type="compositionally biased region" description="Acidic residues" evidence="8">
    <location>
        <begin position="974"/>
        <end position="984"/>
    </location>
</feature>
<dbReference type="Proteomes" id="UP000693946">
    <property type="component" value="Linkage Group LG5"/>
</dbReference>
<feature type="domain" description="RRM" evidence="9">
    <location>
        <begin position="135"/>
        <end position="213"/>
    </location>
</feature>
<feature type="compositionally biased region" description="Polar residues" evidence="8">
    <location>
        <begin position="391"/>
        <end position="400"/>
    </location>
</feature>
<dbReference type="PROSITE" id="PS50102">
    <property type="entry name" value="RRM"/>
    <property type="match status" value="1"/>
</dbReference>
<evidence type="ECO:0000259" key="9">
    <source>
        <dbReference type="PROSITE" id="PS50102"/>
    </source>
</evidence>
<organism evidence="10 11">
    <name type="scientific">Solea senegalensis</name>
    <name type="common">Senegalese sole</name>
    <dbReference type="NCBI Taxonomy" id="28829"/>
    <lineage>
        <taxon>Eukaryota</taxon>
        <taxon>Metazoa</taxon>
        <taxon>Chordata</taxon>
        <taxon>Craniata</taxon>
        <taxon>Vertebrata</taxon>
        <taxon>Euteleostomi</taxon>
        <taxon>Actinopterygii</taxon>
        <taxon>Neopterygii</taxon>
        <taxon>Teleostei</taxon>
        <taxon>Neoteleostei</taxon>
        <taxon>Acanthomorphata</taxon>
        <taxon>Carangaria</taxon>
        <taxon>Pleuronectiformes</taxon>
        <taxon>Pleuronectoidei</taxon>
        <taxon>Soleidae</taxon>
        <taxon>Solea</taxon>
    </lineage>
</organism>
<dbReference type="GO" id="GO:0048188">
    <property type="term" value="C:Set1C/COMPASS complex"/>
    <property type="evidence" value="ECO:0007669"/>
    <property type="project" value="TreeGrafter"/>
</dbReference>
<reference evidence="10 11" key="1">
    <citation type="journal article" date="2021" name="Sci. Rep.">
        <title>Chromosome anchoring in Senegalese sole (Solea senegalensis) reveals sex-associated markers and genome rearrangements in flatfish.</title>
        <authorList>
            <person name="Guerrero-Cozar I."/>
            <person name="Gomez-Garrido J."/>
            <person name="Berbel C."/>
            <person name="Martinez-Blanch J.F."/>
            <person name="Alioto T."/>
            <person name="Claros M.G."/>
            <person name="Gagnaire P.A."/>
            <person name="Manchado M."/>
        </authorList>
    </citation>
    <scope>NUCLEOTIDE SEQUENCE [LARGE SCALE GENOMIC DNA]</scope>
    <source>
        <strain evidence="10">Sse05_10M</strain>
    </source>
</reference>
<proteinExistence type="predicted"/>
<comment type="subcellular location">
    <subcellularLocation>
        <location evidence="1">Nucleus</location>
    </subcellularLocation>
</comment>
<feature type="region of interest" description="Disordered" evidence="8">
    <location>
        <begin position="789"/>
        <end position="1007"/>
    </location>
</feature>
<dbReference type="Pfam" id="PF00076">
    <property type="entry name" value="RRM_1"/>
    <property type="match status" value="1"/>
</dbReference>
<evidence type="ECO:0000256" key="3">
    <source>
        <dbReference type="ARBA" id="ARBA00022679"/>
    </source>
</evidence>
<evidence type="ECO:0000313" key="11">
    <source>
        <dbReference type="Proteomes" id="UP000693946"/>
    </source>
</evidence>
<name>A0AAV6QG50_SOLSE</name>
<evidence type="ECO:0000256" key="1">
    <source>
        <dbReference type="ARBA" id="ARBA00004123"/>
    </source>
</evidence>
<dbReference type="GO" id="GO:0003723">
    <property type="term" value="F:RNA binding"/>
    <property type="evidence" value="ECO:0007669"/>
    <property type="project" value="UniProtKB-UniRule"/>
</dbReference>